<dbReference type="RefSeq" id="WP_317935698.1">
    <property type="nucleotide sequence ID" value="NZ_JAUBDH010000004.1"/>
</dbReference>
<proteinExistence type="predicted"/>
<name>A0ABU4FZL3_9BACL</name>
<accession>A0ABU4FZL3</accession>
<protein>
    <submittedName>
        <fullName evidence="2">Outer membrane lipoprotein carrier protein LolA</fullName>
    </submittedName>
</protein>
<dbReference type="InterPro" id="IPR052944">
    <property type="entry name" value="Sporulation_related"/>
</dbReference>
<dbReference type="Gene3D" id="2.50.20.10">
    <property type="entry name" value="Lipoprotein localisation LolA/LolB/LppX"/>
    <property type="match status" value="1"/>
</dbReference>
<keyword evidence="1" id="KW-0732">Signal</keyword>
<keyword evidence="3" id="KW-1185">Reference proteome</keyword>
<organism evidence="2 3">
    <name type="scientific">Sporosarcina aquimarina</name>
    <dbReference type="NCBI Taxonomy" id="114975"/>
    <lineage>
        <taxon>Bacteria</taxon>
        <taxon>Bacillati</taxon>
        <taxon>Bacillota</taxon>
        <taxon>Bacilli</taxon>
        <taxon>Bacillales</taxon>
        <taxon>Caryophanaceae</taxon>
        <taxon>Sporosarcina</taxon>
    </lineage>
</organism>
<keyword evidence="2" id="KW-0449">Lipoprotein</keyword>
<feature type="signal peptide" evidence="1">
    <location>
        <begin position="1"/>
        <end position="21"/>
    </location>
</feature>
<reference evidence="2 3" key="1">
    <citation type="submission" date="2023-06" db="EMBL/GenBank/DDBJ databases">
        <title>Sporosarcina sp. nov., isolated from Korean traditional fermented seafood 'Jeotgal'.</title>
        <authorList>
            <person name="Yang A.-I."/>
            <person name="Shin N.-R."/>
        </authorList>
    </citation>
    <scope>NUCLEOTIDE SEQUENCE [LARGE SCALE GENOMIC DNA]</scope>
    <source>
        <strain evidence="2 3">KCTC3840</strain>
    </source>
</reference>
<evidence type="ECO:0000313" key="3">
    <source>
        <dbReference type="Proteomes" id="UP001280629"/>
    </source>
</evidence>
<evidence type="ECO:0000313" key="2">
    <source>
        <dbReference type="EMBL" id="MDW0110161.1"/>
    </source>
</evidence>
<dbReference type="Proteomes" id="UP001280629">
    <property type="component" value="Unassembled WGS sequence"/>
</dbReference>
<sequence>MRSKIGLVLLGAVLMLLTACGAPSKEDVVKKLSGKWNDSTGYDLQATMEIKTGEEPRLYDVTVWHTKPDFYKVDVSQKGKDESQMIVRNEEGVFVVTPSLGKTYKFQSDWPAQNSQAYLISTLSDDIKADKKSTMTEKDKTYVFETATRNNQKAVLPTQQIHIDKKTLLPTHVSLLDENKEEKIRVNFKKISLGVKRKADDYKVEMENMDHEKKPENPKDKKADLETFYPTATFEGVTLLSEEPVAAEDGTTRLFLTYGGAGKEFVVVQEPAKAVENQVAVSIDGDPVDLGFTVAALSGQTIRWEQDGVAFYVASESLSKGELIQVAGSMQSDVVK</sequence>
<dbReference type="InterPro" id="IPR029046">
    <property type="entry name" value="LolA/LolB/LppX"/>
</dbReference>
<dbReference type="PROSITE" id="PS51257">
    <property type="entry name" value="PROKAR_LIPOPROTEIN"/>
    <property type="match status" value="1"/>
</dbReference>
<comment type="caution">
    <text evidence="2">The sequence shown here is derived from an EMBL/GenBank/DDBJ whole genome shotgun (WGS) entry which is preliminary data.</text>
</comment>
<dbReference type="PANTHER" id="PTHR37507:SF2">
    <property type="entry name" value="SPORULATION PROTEIN YDCC"/>
    <property type="match status" value="1"/>
</dbReference>
<dbReference type="PANTHER" id="PTHR37507">
    <property type="entry name" value="SPORULATION PROTEIN YDCC"/>
    <property type="match status" value="1"/>
</dbReference>
<feature type="chain" id="PRO_5046746952" evidence="1">
    <location>
        <begin position="22"/>
        <end position="336"/>
    </location>
</feature>
<dbReference type="SUPFAM" id="SSF89392">
    <property type="entry name" value="Prokaryotic lipoproteins and lipoprotein localization factors"/>
    <property type="match status" value="1"/>
</dbReference>
<evidence type="ECO:0000256" key="1">
    <source>
        <dbReference type="SAM" id="SignalP"/>
    </source>
</evidence>
<gene>
    <name evidence="2" type="ORF">QT716_08825</name>
</gene>
<dbReference type="EMBL" id="JAUBDH010000004">
    <property type="protein sequence ID" value="MDW0110161.1"/>
    <property type="molecule type" value="Genomic_DNA"/>
</dbReference>